<dbReference type="InterPro" id="IPR050194">
    <property type="entry name" value="Glycosyltransferase_grp1"/>
</dbReference>
<name>A0A1D2QPN5_9GAMM</name>
<evidence type="ECO:0000313" key="1">
    <source>
        <dbReference type="EMBL" id="ODS23483.1"/>
    </source>
</evidence>
<dbReference type="PANTHER" id="PTHR45947">
    <property type="entry name" value="SULFOQUINOVOSYL TRANSFERASE SQD2"/>
    <property type="match status" value="1"/>
</dbReference>
<sequence length="432" mass="49689">MHKKNLPNILVMTQNKIQPFTGGGVVLSNLFTHFPTENLFFLHRDKDYGLPEKYTEYYMHGGMLKVNMGLACKLLWQLLKKNQYLRLEGGLPGLIKLLIQSSCFRLPSRLDKKIKSFKPDVIYAWAGDALWARSIKIFAERYHIPYVIHFMDNQIGIEPDTVLEQVLYPEFKRCLGQSVERADMILTISDSMGKAYSELWQKNYRVFRGMIDITEWPLPKHKNSNKEFTLAFTGSIESGQLKGLRDVAEAVDYLSDHDISIRLVLYLTAEYEKLVREHFHDFRSIEYKPHPKFSELQAVLAEADLLVLAYGFDQATINYYRHSFATKIVPYMLSGTSILVYGPACIEPIDYVQRGGWASIVNDHGVDHLVSAILALQGDIDKRRQLAKRAYQAACEEHDLLTNASEFSELMTHIVQKSKHTSLNYSPRKNEI</sequence>
<dbReference type="GO" id="GO:0016757">
    <property type="term" value="F:glycosyltransferase activity"/>
    <property type="evidence" value="ECO:0007669"/>
    <property type="project" value="TreeGrafter"/>
</dbReference>
<gene>
    <name evidence="1" type="ORF">AB835_08600</name>
</gene>
<protein>
    <recommendedName>
        <fullName evidence="3">Glycosyltransferase subfamily 4-like N-terminal domain-containing protein</fullName>
    </recommendedName>
</protein>
<comment type="caution">
    <text evidence="1">The sequence shown here is derived from an EMBL/GenBank/DDBJ whole genome shotgun (WGS) entry which is preliminary data.</text>
</comment>
<dbReference type="Gene3D" id="3.40.50.2000">
    <property type="entry name" value="Glycogen Phosphorylase B"/>
    <property type="match status" value="2"/>
</dbReference>
<dbReference type="EMBL" id="MDLC01000027">
    <property type="protein sequence ID" value="ODS23483.1"/>
    <property type="molecule type" value="Genomic_DNA"/>
</dbReference>
<reference evidence="1 2" key="1">
    <citation type="journal article" date="2016" name="Appl. Environ. Microbiol.">
        <title>Lack of Overt Genome Reduction in the Bryostatin-Producing Bryozoan Symbiont "Candidatus Endobugula sertula".</title>
        <authorList>
            <person name="Miller I.J."/>
            <person name="Vanee N."/>
            <person name="Fong S.S."/>
            <person name="Lim-Fong G.E."/>
            <person name="Kwan J.C."/>
        </authorList>
    </citation>
    <scope>NUCLEOTIDE SEQUENCE [LARGE SCALE GENOMIC DNA]</scope>
    <source>
        <strain evidence="1">AB1-4</strain>
    </source>
</reference>
<evidence type="ECO:0008006" key="3">
    <source>
        <dbReference type="Google" id="ProtNLM"/>
    </source>
</evidence>
<organism evidence="1 2">
    <name type="scientific">Candidatus Endobugula sertula</name>
    <name type="common">Bugula neritina bacterial symbiont</name>
    <dbReference type="NCBI Taxonomy" id="62101"/>
    <lineage>
        <taxon>Bacteria</taxon>
        <taxon>Pseudomonadati</taxon>
        <taxon>Pseudomonadota</taxon>
        <taxon>Gammaproteobacteria</taxon>
        <taxon>Cellvibrionales</taxon>
        <taxon>Cellvibrionaceae</taxon>
        <taxon>Candidatus Endobugula</taxon>
    </lineage>
</organism>
<proteinExistence type="predicted"/>
<dbReference type="SUPFAM" id="SSF53756">
    <property type="entry name" value="UDP-Glycosyltransferase/glycogen phosphorylase"/>
    <property type="match status" value="1"/>
</dbReference>
<dbReference type="Proteomes" id="UP000242502">
    <property type="component" value="Unassembled WGS sequence"/>
</dbReference>
<evidence type="ECO:0000313" key="2">
    <source>
        <dbReference type="Proteomes" id="UP000242502"/>
    </source>
</evidence>
<dbReference type="STRING" id="62101.AB835_08600"/>
<dbReference type="PANTHER" id="PTHR45947:SF3">
    <property type="entry name" value="SULFOQUINOVOSYL TRANSFERASE SQD2"/>
    <property type="match status" value="1"/>
</dbReference>
<accession>A0A1D2QPN5</accession>
<dbReference type="AlphaFoldDB" id="A0A1D2QPN5"/>